<dbReference type="SUPFAM" id="SSF53623">
    <property type="entry name" value="MurD-like peptide ligases, catalytic domain"/>
    <property type="match status" value="1"/>
</dbReference>
<keyword evidence="5 10" id="KW-0067">ATP-binding</keyword>
<dbReference type="InterPro" id="IPR013221">
    <property type="entry name" value="Mur_ligase_cen"/>
</dbReference>
<dbReference type="InterPro" id="IPR004101">
    <property type="entry name" value="Mur_ligase_C"/>
</dbReference>
<dbReference type="InterPro" id="IPR005863">
    <property type="entry name" value="UDP-N-AcMur_synth"/>
</dbReference>
<dbReference type="GO" id="GO:0051301">
    <property type="term" value="P:cell division"/>
    <property type="evidence" value="ECO:0007669"/>
    <property type="project" value="UniProtKB-KW"/>
</dbReference>
<evidence type="ECO:0000256" key="1">
    <source>
        <dbReference type="ARBA" id="ARBA00022490"/>
    </source>
</evidence>
<accession>A0A1V0HK27</accession>
<evidence type="ECO:0000259" key="13">
    <source>
        <dbReference type="Pfam" id="PF08245"/>
    </source>
</evidence>
<keyword evidence="3 10" id="KW-0132">Cell division</keyword>
<evidence type="ECO:0000256" key="8">
    <source>
        <dbReference type="ARBA" id="ARBA00023306"/>
    </source>
</evidence>
<dbReference type="PANTHER" id="PTHR43024:SF1">
    <property type="entry name" value="UDP-N-ACETYLMURAMOYL-TRIPEPTIDE--D-ALANYL-D-ALANINE LIGASE"/>
    <property type="match status" value="1"/>
</dbReference>
<evidence type="ECO:0000256" key="5">
    <source>
        <dbReference type="ARBA" id="ARBA00022840"/>
    </source>
</evidence>
<dbReference type="Gene3D" id="3.40.1390.10">
    <property type="entry name" value="MurE/MurF, N-terminal domain"/>
    <property type="match status" value="1"/>
</dbReference>
<dbReference type="GO" id="GO:0005524">
    <property type="term" value="F:ATP binding"/>
    <property type="evidence" value="ECO:0007669"/>
    <property type="project" value="UniProtKB-UniRule"/>
</dbReference>
<dbReference type="GO" id="GO:0008766">
    <property type="term" value="F:UDP-N-acetylmuramoylalanyl-D-glutamyl-2,6-diaminopimelate-D-alanyl-D-alanine ligase activity"/>
    <property type="evidence" value="ECO:0007669"/>
    <property type="project" value="RHEA"/>
</dbReference>
<evidence type="ECO:0000256" key="3">
    <source>
        <dbReference type="ARBA" id="ARBA00022618"/>
    </source>
</evidence>
<evidence type="ECO:0000313" key="15">
    <source>
        <dbReference type="Proteomes" id="UP000242793"/>
    </source>
</evidence>
<keyword evidence="9 10" id="KW-0961">Cell wall biogenesis/degradation</keyword>
<keyword evidence="4 10" id="KW-0547">Nucleotide-binding</keyword>
<comment type="catalytic activity">
    <reaction evidence="10 11">
        <text>D-alanyl-D-alanine + UDP-N-acetyl-alpha-D-muramoyl-L-alanyl-gamma-D-glutamyl-meso-2,6-diaminopimelate + ATP = UDP-N-acetyl-alpha-D-muramoyl-L-alanyl-gamma-D-glutamyl-meso-2,6-diaminopimeloyl-D-alanyl-D-alanine + ADP + phosphate + H(+)</text>
        <dbReference type="Rhea" id="RHEA:28374"/>
        <dbReference type="ChEBI" id="CHEBI:15378"/>
        <dbReference type="ChEBI" id="CHEBI:30616"/>
        <dbReference type="ChEBI" id="CHEBI:43474"/>
        <dbReference type="ChEBI" id="CHEBI:57822"/>
        <dbReference type="ChEBI" id="CHEBI:61386"/>
        <dbReference type="ChEBI" id="CHEBI:83905"/>
        <dbReference type="ChEBI" id="CHEBI:456216"/>
        <dbReference type="EC" id="6.3.2.10"/>
    </reaction>
</comment>
<proteinExistence type="inferred from homology"/>
<name>A0A1V0HK27_9ENTR</name>
<evidence type="ECO:0000313" key="14">
    <source>
        <dbReference type="EMBL" id="ARC53185.1"/>
    </source>
</evidence>
<dbReference type="SUPFAM" id="SSF63418">
    <property type="entry name" value="MurE/MurF N-terminal domain"/>
    <property type="match status" value="1"/>
</dbReference>
<dbReference type="InterPro" id="IPR051046">
    <property type="entry name" value="MurCDEF_CellWall_CoF430Synth"/>
</dbReference>
<dbReference type="STRING" id="428411.AOQ87_00510"/>
<dbReference type="Pfam" id="PF02875">
    <property type="entry name" value="Mur_ligase_C"/>
    <property type="match status" value="1"/>
</dbReference>
<keyword evidence="2 10" id="KW-0436">Ligase</keyword>
<dbReference type="SUPFAM" id="SSF53244">
    <property type="entry name" value="MurD-like peptide ligases, peptide-binding domain"/>
    <property type="match status" value="1"/>
</dbReference>
<keyword evidence="6 10" id="KW-0133">Cell shape</keyword>
<dbReference type="RefSeq" id="WP_080626467.1">
    <property type="nucleotide sequence ID" value="NZ_CP012839.1"/>
</dbReference>
<feature type="binding site" evidence="10">
    <location>
        <begin position="113"/>
        <end position="119"/>
    </location>
    <ligand>
        <name>ATP</name>
        <dbReference type="ChEBI" id="CHEBI:30616"/>
    </ligand>
</feature>
<dbReference type="AlphaFoldDB" id="A0A1V0HK27"/>
<dbReference type="EMBL" id="CP012839">
    <property type="protein sequence ID" value="ARC53185.1"/>
    <property type="molecule type" value="Genomic_DNA"/>
</dbReference>
<dbReference type="GO" id="GO:0047480">
    <property type="term" value="F:UDP-N-acetylmuramoyl-tripeptide-D-alanyl-D-alanine ligase activity"/>
    <property type="evidence" value="ECO:0007669"/>
    <property type="project" value="UniProtKB-UniRule"/>
</dbReference>
<dbReference type="KEGG" id="rped:AOQ87_00510"/>
<dbReference type="Proteomes" id="UP000242793">
    <property type="component" value="Chromosome"/>
</dbReference>
<dbReference type="PANTHER" id="PTHR43024">
    <property type="entry name" value="UDP-N-ACETYLMURAMOYL-TRIPEPTIDE--D-ALANYL-D-ALANINE LIGASE"/>
    <property type="match status" value="1"/>
</dbReference>
<comment type="subcellular location">
    <subcellularLocation>
        <location evidence="10 11">Cytoplasm</location>
    </subcellularLocation>
</comment>
<dbReference type="GO" id="GO:0005737">
    <property type="term" value="C:cytoplasm"/>
    <property type="evidence" value="ECO:0007669"/>
    <property type="project" value="UniProtKB-SubCell"/>
</dbReference>
<evidence type="ECO:0000259" key="12">
    <source>
        <dbReference type="Pfam" id="PF02875"/>
    </source>
</evidence>
<dbReference type="EC" id="6.3.2.10" evidence="10 11"/>
<evidence type="ECO:0000256" key="2">
    <source>
        <dbReference type="ARBA" id="ARBA00022598"/>
    </source>
</evidence>
<dbReference type="InterPro" id="IPR036565">
    <property type="entry name" value="Mur-like_cat_sf"/>
</dbReference>
<evidence type="ECO:0000256" key="4">
    <source>
        <dbReference type="ARBA" id="ARBA00022741"/>
    </source>
</evidence>
<keyword evidence="15" id="KW-1185">Reference proteome</keyword>
<gene>
    <name evidence="10" type="primary">murF</name>
    <name evidence="14" type="ORF">AOQ87_00510</name>
</gene>
<dbReference type="HAMAP" id="MF_02019">
    <property type="entry name" value="MurF"/>
    <property type="match status" value="1"/>
</dbReference>
<evidence type="ECO:0000256" key="6">
    <source>
        <dbReference type="ARBA" id="ARBA00022960"/>
    </source>
</evidence>
<dbReference type="GO" id="GO:0008360">
    <property type="term" value="P:regulation of cell shape"/>
    <property type="evidence" value="ECO:0007669"/>
    <property type="project" value="UniProtKB-KW"/>
</dbReference>
<dbReference type="InterPro" id="IPR036615">
    <property type="entry name" value="Mur_ligase_C_dom_sf"/>
</dbReference>
<comment type="pathway">
    <text evidence="10 11">Cell wall biogenesis; peptidoglycan biosynthesis.</text>
</comment>
<dbReference type="Gene3D" id="3.40.1190.10">
    <property type="entry name" value="Mur-like, catalytic domain"/>
    <property type="match status" value="1"/>
</dbReference>
<organism evidence="14 15">
    <name type="scientific">Candidatus Riesia pediculischaeffi</name>
    <dbReference type="NCBI Taxonomy" id="428411"/>
    <lineage>
        <taxon>Bacteria</taxon>
        <taxon>Pseudomonadati</taxon>
        <taxon>Pseudomonadota</taxon>
        <taxon>Gammaproteobacteria</taxon>
        <taxon>Enterobacterales</taxon>
        <taxon>Enterobacteriaceae</taxon>
        <taxon>Candidatus Riesia</taxon>
    </lineage>
</organism>
<evidence type="ECO:0000256" key="11">
    <source>
        <dbReference type="RuleBase" id="RU004136"/>
    </source>
</evidence>
<dbReference type="UniPathway" id="UPA00219"/>
<comment type="function">
    <text evidence="10 11">Involved in cell wall formation. Catalyzes the final step in the synthesis of UDP-N-acetylmuramoyl-pentapeptide, the precursor of murein.</text>
</comment>
<protein>
    <recommendedName>
        <fullName evidence="10 11">UDP-N-acetylmuramoyl-tripeptide--D-alanyl-D-alanine ligase</fullName>
        <ecNumber evidence="10 11">6.3.2.10</ecNumber>
    </recommendedName>
    <alternativeName>
        <fullName evidence="10">D-alanyl-D-alanine-adding enzyme</fullName>
    </alternativeName>
</protein>
<comment type="similarity">
    <text evidence="10">Belongs to the MurCDEF family. MurF subfamily.</text>
</comment>
<dbReference type="NCBIfam" id="TIGR01143">
    <property type="entry name" value="murF"/>
    <property type="match status" value="1"/>
</dbReference>
<keyword evidence="7 10" id="KW-0573">Peptidoglycan synthesis</keyword>
<keyword evidence="8 10" id="KW-0131">Cell cycle</keyword>
<reference evidence="14 15" key="1">
    <citation type="submission" date="2015-10" db="EMBL/GenBank/DDBJ databases">
        <title>Survey of human and primate louse endosymbionts.</title>
        <authorList>
            <person name="Boyd B.M."/>
        </authorList>
    </citation>
    <scope>NUCLEOTIDE SEQUENCE [LARGE SCALE GENOMIC DNA]</scope>
    <source>
        <strain evidence="14 15">PTSK</strain>
    </source>
</reference>
<evidence type="ECO:0000256" key="10">
    <source>
        <dbReference type="HAMAP-Rule" id="MF_02019"/>
    </source>
</evidence>
<keyword evidence="1 10" id="KW-0963">Cytoplasm</keyword>
<dbReference type="Pfam" id="PF08245">
    <property type="entry name" value="Mur_ligase_M"/>
    <property type="match status" value="1"/>
</dbReference>
<dbReference type="InterPro" id="IPR035911">
    <property type="entry name" value="MurE/MurF_N"/>
</dbReference>
<dbReference type="Gene3D" id="3.90.190.20">
    <property type="entry name" value="Mur ligase, C-terminal domain"/>
    <property type="match status" value="1"/>
</dbReference>
<feature type="domain" description="Mur ligase C-terminal" evidence="12">
    <location>
        <begin position="333"/>
        <end position="442"/>
    </location>
</feature>
<dbReference type="GO" id="GO:0071555">
    <property type="term" value="P:cell wall organization"/>
    <property type="evidence" value="ECO:0007669"/>
    <property type="project" value="UniProtKB-KW"/>
</dbReference>
<dbReference type="GO" id="GO:0009252">
    <property type="term" value="P:peptidoglycan biosynthetic process"/>
    <property type="evidence" value="ECO:0007669"/>
    <property type="project" value="UniProtKB-UniRule"/>
</dbReference>
<sequence length="460" mass="51780">MFQTTLKKISSIVSGRLYKISDSHANTLMIQKVSTDSRDNKRDSIFIAIKGKIFDGHCFAEEAVKKGSLAILSESLLPINKPQIIVKSTIHAIERIAHWIRKKSRAKFIAITGSSGKTSVKEMTTCILAKLGLTISTKENYNNNLGVLLTLLRVSELHRYVVIEIGASKFKEIQYSSSISNPDVALINNLFAAHLEGFESFSKLSKEKSEILHGLSKFGTAIINLDNNDIKNWKNILKDLYRIRFFSLKKKGYSHFYATDIYHRKFFTQFNIHTPFGTAKISNFLMGLHSVSNALASAAISISVGASVKQVEQGLNNFKPIHGRIYPLHISPNKIILDDTYNSNFGSMIAAIDVLSEMTGYRVLVVGDMLELGGYSSFYHKKISRIVQHKKINRVISFGIESVFISRSHPNGTHFFSQEELMKELVSLIVTHDEISMLIKGSRRARMENIINDICRRESL</sequence>
<evidence type="ECO:0000256" key="9">
    <source>
        <dbReference type="ARBA" id="ARBA00023316"/>
    </source>
</evidence>
<feature type="domain" description="Mur ligase central" evidence="13">
    <location>
        <begin position="111"/>
        <end position="300"/>
    </location>
</feature>
<evidence type="ECO:0000256" key="7">
    <source>
        <dbReference type="ARBA" id="ARBA00022984"/>
    </source>
</evidence>